<accession>A0A9P0MZP6</accession>
<reference evidence="1" key="1">
    <citation type="submission" date="2022-01" db="EMBL/GenBank/DDBJ databases">
        <authorList>
            <person name="King R."/>
        </authorList>
    </citation>
    <scope>NUCLEOTIDE SEQUENCE</scope>
</reference>
<protein>
    <submittedName>
        <fullName evidence="1">Uncharacterized protein</fullName>
    </submittedName>
</protein>
<evidence type="ECO:0000313" key="2">
    <source>
        <dbReference type="Proteomes" id="UP001152798"/>
    </source>
</evidence>
<dbReference type="OrthoDB" id="8193815at2759"/>
<proteinExistence type="predicted"/>
<name>A0A9P0MZP6_NEZVI</name>
<dbReference type="AlphaFoldDB" id="A0A9P0MZP6"/>
<evidence type="ECO:0000313" key="1">
    <source>
        <dbReference type="EMBL" id="CAH1408343.1"/>
    </source>
</evidence>
<sequence length="43" mass="5417">MNWYPREHERRRGCPPTDWNKEMKKTCGVATWKRVVLERKEWK</sequence>
<organism evidence="1 2">
    <name type="scientific">Nezara viridula</name>
    <name type="common">Southern green stink bug</name>
    <name type="synonym">Cimex viridulus</name>
    <dbReference type="NCBI Taxonomy" id="85310"/>
    <lineage>
        <taxon>Eukaryota</taxon>
        <taxon>Metazoa</taxon>
        <taxon>Ecdysozoa</taxon>
        <taxon>Arthropoda</taxon>
        <taxon>Hexapoda</taxon>
        <taxon>Insecta</taxon>
        <taxon>Pterygota</taxon>
        <taxon>Neoptera</taxon>
        <taxon>Paraneoptera</taxon>
        <taxon>Hemiptera</taxon>
        <taxon>Heteroptera</taxon>
        <taxon>Panheteroptera</taxon>
        <taxon>Pentatomomorpha</taxon>
        <taxon>Pentatomoidea</taxon>
        <taxon>Pentatomidae</taxon>
        <taxon>Pentatominae</taxon>
        <taxon>Nezara</taxon>
    </lineage>
</organism>
<keyword evidence="2" id="KW-1185">Reference proteome</keyword>
<gene>
    <name evidence="1" type="ORF">NEZAVI_LOCUS15894</name>
</gene>
<dbReference type="EMBL" id="OV725083">
    <property type="protein sequence ID" value="CAH1408343.1"/>
    <property type="molecule type" value="Genomic_DNA"/>
</dbReference>
<dbReference type="Proteomes" id="UP001152798">
    <property type="component" value="Chromosome 7"/>
</dbReference>